<dbReference type="EMBL" id="JAPDIQ010000005">
    <property type="protein sequence ID" value="MDH4763977.1"/>
    <property type="molecule type" value="Genomic_DNA"/>
</dbReference>
<keyword evidence="3" id="KW-1185">Reference proteome</keyword>
<evidence type="ECO:0000313" key="2">
    <source>
        <dbReference type="EMBL" id="MDH4763977.1"/>
    </source>
</evidence>
<dbReference type="Gene3D" id="1.10.443.10">
    <property type="entry name" value="Intergrase catalytic core"/>
    <property type="match status" value="1"/>
</dbReference>
<organism evidence="2 3">
    <name type="scientific">Pseudomonas flavocrustae</name>
    <dbReference type="NCBI Taxonomy" id="2991719"/>
    <lineage>
        <taxon>Bacteria</taxon>
        <taxon>Pseudomonadati</taxon>
        <taxon>Pseudomonadota</taxon>
        <taxon>Gammaproteobacteria</taxon>
        <taxon>Pseudomonadales</taxon>
        <taxon>Pseudomonadaceae</taxon>
        <taxon>Pseudomonas</taxon>
    </lineage>
</organism>
<evidence type="ECO:0000313" key="3">
    <source>
        <dbReference type="Proteomes" id="UP001157461"/>
    </source>
</evidence>
<accession>A0ABT6IIK5</accession>
<sequence>MTRLSEQEVEYLWSAEPYEPDWRGMVRERLRRIAEECGVPLGQWLLGACAIRDITVEHVRELEAQLGTDQALRNMLRSITQRVRNHLPRFPLARLAIAVERPANPFNPDMYTAERLRLSRQLLRALQMGYRRDLESLHPPQRVGLLLMSAAYSGGLLDIAQLDALVSVPLERIEWLAGVPEVRLPLSLRGKREAEHRQWFPDPATLMLMFRCADDLRLLKEQLQRRGGTLRCVNAFLTSSGMPVKDLPGSPRELLELLRMQVQLHLPQMIVNFACRQMFVSHSLRPSSWGEIFGVAGLDDPANAYGRSASGEAEIEEGADAPDWLLEICQKIRSEQCIEAPQDASELQLLVTEWAGCMLSRGSVYGNSIGRSTVARYVRLLGQAFEQLDGLTVFRLEPDALENIYEGLLEAQTSDGKRRTLARAIYEFHTFLERHHHYPPISPFAVLGIGQDVSSVDARILSEDQYQAVSRAIDTCGLELRTPRLVTAAKLFLILGFRLGLRRNEALKLRLCDIHFPLLAADCSERIHQRQPNMRKLSPPELVHLDLPIDMLIRPHALRGLKTQNSVRRLPLLMLLEPDELALLMSWCQQRQAEEGKKPFSEFLLCIPELRSQWISESTLMPALHACMRAVTGSDVIHYHHLRHSCATWLMLKLSGLVTNVTPKLIFDDLPQTSRWLQDLERLRAGLAPPGGGPTRRVGHVVSALLGHSSPKVSLLHYVHCLPQMLALAWQWNPKAWLFSAYNVASIAQVSLPTMEASSEAEHLLKVIGRVRSLRALRRTRKAVMRPVAQFVEQNWAIERVCQIESMLAYASYAEEANQQVNLDWLEFSQEDRALMLDRARYIRGLAQSSLSSNGNKHRLRFSLHTNAPSLVPMPPRHGGRNSVAVYAHCLYTILEGAEGDRANRVLDDFVERSWFSESTLRFYRNRDEDQARDYLWLLNALGIPARSIELIVYDRRKPRASKAYWRRVLGLPRKPVALLQPENTEVENLHLGIRATLELQDGLQQNRHSGAALRYLLLMASIDWHFRA</sequence>
<name>A0ABT6IIK5_9PSED</name>
<keyword evidence="1" id="KW-0233">DNA recombination</keyword>
<protein>
    <recommendedName>
        <fullName evidence="4">Tyr recombinase domain-containing protein</fullName>
    </recommendedName>
</protein>
<dbReference type="SUPFAM" id="SSF56349">
    <property type="entry name" value="DNA breaking-rejoining enzymes"/>
    <property type="match status" value="1"/>
</dbReference>
<dbReference type="Proteomes" id="UP001157461">
    <property type="component" value="Unassembled WGS sequence"/>
</dbReference>
<reference evidence="2 3" key="1">
    <citation type="submission" date="2022-10" db="EMBL/GenBank/DDBJ databases">
        <title>A novel Pseudomonas species, isolated from Passiflora incarnata leaves.</title>
        <authorList>
            <person name="Cueva-Yesquen L.G."/>
            <person name="Fantinatti-Garboggini F."/>
        </authorList>
    </citation>
    <scope>NUCLEOTIDE SEQUENCE [LARGE SCALE GENOMIC DNA]</scope>
    <source>
        <strain evidence="2 3">CBMAI 2609</strain>
    </source>
</reference>
<evidence type="ECO:0000256" key="1">
    <source>
        <dbReference type="ARBA" id="ARBA00023172"/>
    </source>
</evidence>
<evidence type="ECO:0008006" key="4">
    <source>
        <dbReference type="Google" id="ProtNLM"/>
    </source>
</evidence>
<dbReference type="InterPro" id="IPR013762">
    <property type="entry name" value="Integrase-like_cat_sf"/>
</dbReference>
<proteinExistence type="predicted"/>
<dbReference type="RefSeq" id="WP_280308924.1">
    <property type="nucleotide sequence ID" value="NZ_JAPDIQ010000005.1"/>
</dbReference>
<comment type="caution">
    <text evidence="2">The sequence shown here is derived from an EMBL/GenBank/DDBJ whole genome shotgun (WGS) entry which is preliminary data.</text>
</comment>
<gene>
    <name evidence="2" type="ORF">OMP44_13815</name>
</gene>
<dbReference type="InterPro" id="IPR011010">
    <property type="entry name" value="DNA_brk_join_enz"/>
</dbReference>